<protein>
    <recommendedName>
        <fullName evidence="4">DUF2339 domain-containing protein</fullName>
    </recommendedName>
</protein>
<dbReference type="AlphaFoldDB" id="A0A364K2B9"/>
<feature type="transmembrane region" description="Helical" evidence="1">
    <location>
        <begin position="727"/>
        <end position="747"/>
    </location>
</feature>
<feature type="transmembrane region" description="Helical" evidence="1">
    <location>
        <begin position="6"/>
        <end position="22"/>
    </location>
</feature>
<reference evidence="2 3" key="1">
    <citation type="submission" date="2018-06" db="EMBL/GenBank/DDBJ databases">
        <title>Thermoflavimicrobium daqus sp. nov., a thermophilic microbe isolated from Moutai-flavour Daqu.</title>
        <authorList>
            <person name="Wang X."/>
            <person name="Zhou H."/>
        </authorList>
    </citation>
    <scope>NUCLEOTIDE SEQUENCE [LARGE SCALE GENOMIC DNA]</scope>
    <source>
        <strain evidence="2 3">FBKL4.011</strain>
    </source>
</reference>
<evidence type="ECO:0008006" key="4">
    <source>
        <dbReference type="Google" id="ProtNLM"/>
    </source>
</evidence>
<reference evidence="2 3" key="2">
    <citation type="submission" date="2018-06" db="EMBL/GenBank/DDBJ databases">
        <authorList>
            <person name="Zhirakovskaya E."/>
        </authorList>
    </citation>
    <scope>NUCLEOTIDE SEQUENCE [LARGE SCALE GENOMIC DNA]</scope>
    <source>
        <strain evidence="2 3">FBKL4.011</strain>
    </source>
</reference>
<evidence type="ECO:0000313" key="2">
    <source>
        <dbReference type="EMBL" id="RAL22543.1"/>
    </source>
</evidence>
<keyword evidence="3" id="KW-1185">Reference proteome</keyword>
<feature type="transmembrane region" description="Helical" evidence="1">
    <location>
        <begin position="361"/>
        <end position="383"/>
    </location>
</feature>
<comment type="caution">
    <text evidence="2">The sequence shown here is derived from an EMBL/GenBank/DDBJ whole genome shotgun (WGS) entry which is preliminary data.</text>
</comment>
<dbReference type="Proteomes" id="UP000251213">
    <property type="component" value="Unassembled WGS sequence"/>
</dbReference>
<dbReference type="Pfam" id="PF10101">
    <property type="entry name" value="DUF2339"/>
    <property type="match status" value="1"/>
</dbReference>
<dbReference type="OrthoDB" id="1805246at2"/>
<accession>A0A364K2B9</accession>
<proteinExistence type="predicted"/>
<feature type="transmembrane region" description="Helical" evidence="1">
    <location>
        <begin position="146"/>
        <end position="163"/>
    </location>
</feature>
<dbReference type="PANTHER" id="PTHR38434">
    <property type="entry name" value="BLL2549 PROTEIN"/>
    <property type="match status" value="1"/>
</dbReference>
<feature type="transmembrane region" description="Helical" evidence="1">
    <location>
        <begin position="304"/>
        <end position="325"/>
    </location>
</feature>
<feature type="transmembrane region" description="Helical" evidence="1">
    <location>
        <begin position="699"/>
        <end position="720"/>
    </location>
</feature>
<feature type="transmembrane region" description="Helical" evidence="1">
    <location>
        <begin position="252"/>
        <end position="271"/>
    </location>
</feature>
<feature type="transmembrane region" description="Helical" evidence="1">
    <location>
        <begin position="595"/>
        <end position="617"/>
    </location>
</feature>
<dbReference type="PANTHER" id="PTHR38434:SF1">
    <property type="entry name" value="BLL2549 PROTEIN"/>
    <property type="match status" value="1"/>
</dbReference>
<keyword evidence="1" id="KW-0812">Transmembrane</keyword>
<feature type="transmembrane region" description="Helical" evidence="1">
    <location>
        <begin position="224"/>
        <end position="245"/>
    </location>
</feature>
<feature type="transmembrane region" description="Helical" evidence="1">
    <location>
        <begin position="389"/>
        <end position="407"/>
    </location>
</feature>
<feature type="transmembrane region" description="Helical" evidence="1">
    <location>
        <begin position="175"/>
        <end position="193"/>
    </location>
</feature>
<feature type="transmembrane region" description="Helical" evidence="1">
    <location>
        <begin position="277"/>
        <end position="297"/>
    </location>
</feature>
<feature type="transmembrane region" description="Helical" evidence="1">
    <location>
        <begin position="331"/>
        <end position="349"/>
    </location>
</feature>
<feature type="transmembrane region" description="Helical" evidence="1">
    <location>
        <begin position="471"/>
        <end position="489"/>
    </location>
</feature>
<dbReference type="RefSeq" id="WP_113659786.1">
    <property type="nucleotide sequence ID" value="NZ_KZ845671.1"/>
</dbReference>
<evidence type="ECO:0000256" key="1">
    <source>
        <dbReference type="SAM" id="Phobius"/>
    </source>
</evidence>
<evidence type="ECO:0000313" key="3">
    <source>
        <dbReference type="Proteomes" id="UP000251213"/>
    </source>
</evidence>
<feature type="transmembrane region" description="Helical" evidence="1">
    <location>
        <begin position="533"/>
        <end position="554"/>
    </location>
</feature>
<dbReference type="InterPro" id="IPR019286">
    <property type="entry name" value="DUF2339_TM"/>
</dbReference>
<feature type="transmembrane region" description="Helical" evidence="1">
    <location>
        <begin position="566"/>
        <end position="588"/>
    </location>
</feature>
<feature type="transmembrane region" description="Helical" evidence="1">
    <location>
        <begin position="501"/>
        <end position="521"/>
    </location>
</feature>
<sequence>MLTGLLLLSVIVLAFIVIHFYTKLKQLEQRIKSVDESLQHLRQNGYQTDWIKESLVPLDKKNNAIKEQIPVVQEEAGRISTQPYEKIETEFQVEKAGDEFTSEVSEPIQVKPENQSLQAEVPDLGSMEVQDARTKTEWEMLIGGKWLNRIGAIALILGIGFFIKYAFDHEWINETARVLIGAVIGGLLLWGGARSYKKNIPIFGQGIVGGIAIFYLSAYATYNFYQLVSYEIALLLMTSVTILAFQQAMRYNSLAISILGWIGGFLTPFLLNSGEVSTIGLLSYLAFLAVGMVWITVKKEKWRVLYFLTFVGIYLISLIWIIHLSNRQSEFGWLFFFTTLFWAIFYLFENYLLIRPRRKRFSFLICHVGNTLLYYVTLIILFLPDHRKWMGLITLSVGILYLIPILLQGRFSSLHKLSPWQEDRFSLTFYSLLIMATTWEWMKFPLVYLWTIEAFLISIIGIHWKKQASHWFGVGLLSLTSWYLLFLSSNEVVSIPLWNQRALACLLLAFAFGVLAFFYGTAKLRYAKRISQIYHLTWAIFIWIGILSVEWINGLEKWLFPNDPQFILLMVLFASWMFYSLVIHWFGIRFKLECMIYLSWIIMAVSIFGVVTVGFSYEPIHSFIPVLNLRLLVFLIAVFILWIHLKWWQSQKIVDNKWIPLTFTLGIAGLMFELVSVEVLDYFNRLLLHQQYSDHFIHLQQWSLSITWLIYSSILMTIGIWRKIQSVRFLSIGLFGIAILKIFVFDLQFLDTLYRIISFIGLGLILLGISFIYQKYKHWFRQW</sequence>
<feature type="transmembrane region" description="Helical" evidence="1">
    <location>
        <begin position="657"/>
        <end position="679"/>
    </location>
</feature>
<feature type="transmembrane region" description="Helical" evidence="1">
    <location>
        <begin position="200"/>
        <end position="218"/>
    </location>
</feature>
<feature type="transmembrane region" description="Helical" evidence="1">
    <location>
        <begin position="753"/>
        <end position="773"/>
    </location>
</feature>
<feature type="transmembrane region" description="Helical" evidence="1">
    <location>
        <begin position="448"/>
        <end position="464"/>
    </location>
</feature>
<feature type="transmembrane region" description="Helical" evidence="1">
    <location>
        <begin position="427"/>
        <end position="442"/>
    </location>
</feature>
<keyword evidence="1" id="KW-1133">Transmembrane helix</keyword>
<keyword evidence="1" id="KW-0472">Membrane</keyword>
<name>A0A364K2B9_9BACL</name>
<feature type="transmembrane region" description="Helical" evidence="1">
    <location>
        <begin position="623"/>
        <end position="645"/>
    </location>
</feature>
<dbReference type="EMBL" id="QJKK01000009">
    <property type="protein sequence ID" value="RAL22543.1"/>
    <property type="molecule type" value="Genomic_DNA"/>
</dbReference>
<organism evidence="2 3">
    <name type="scientific">Thermoflavimicrobium daqui</name>
    <dbReference type="NCBI Taxonomy" id="2137476"/>
    <lineage>
        <taxon>Bacteria</taxon>
        <taxon>Bacillati</taxon>
        <taxon>Bacillota</taxon>
        <taxon>Bacilli</taxon>
        <taxon>Bacillales</taxon>
        <taxon>Thermoactinomycetaceae</taxon>
        <taxon>Thermoflavimicrobium</taxon>
    </lineage>
</organism>
<gene>
    <name evidence="2" type="ORF">DL897_14115</name>
</gene>